<sequence>MKGKTIAGLALLLGIVMVGAFISGCIDQGNVTKTVTRSNTTEPTQTAPNEWEAEEEKLTSLIDTYDKEITDAKEKLMKVSFELDSPEIDSWEAQSKKLLEMAKAERDPSVRVLILQDAAKFKYYQLLNLRTLAGIGAVERAYWENATTGEPIEAFYNVRGSFFYASESEVSELGRAEMVEKMGAVKGYRVESLEIYHFGTGSTLRSIREGGRTIGAGQAAFRLGAENGRWLKAFGNSTPPAIRLVDLETGKTIAWVKPDENGFYMIPPVNTTILGIPDDDGFCYRPLPLDTNTMNTIPEEPEDPLICPSPEIAPFIFEPIGTDVTEPVPFEDAYVMPGEYTVTVLVMKADLKQLAEQLVNVNARIGIEKTDIRRGFTTIGDLRSGLANAGIVRNELKASIETDVGSTCSCTFSPLLRSIFGKTFGGEAFGEVSEPEVINVTDFGNGPYIPVAWAGLENYSSVVKVYVMRNSNGETLVAVSDPSLKTKDGELNGKRLAPSYLDRVFLEVITGRNPQTGKEIKVIAFKILNTDGTVGIRATGIVNRGNVRVLVFPAEWS</sequence>
<dbReference type="KEGG" id="thei:K1720_01410"/>
<dbReference type="AlphaFoldDB" id="A0A9E7SDL8"/>
<evidence type="ECO:0000313" key="2">
    <source>
        <dbReference type="Proteomes" id="UP001056425"/>
    </source>
</evidence>
<protein>
    <submittedName>
        <fullName evidence="1">Uncharacterized protein</fullName>
    </submittedName>
</protein>
<organism evidence="1 2">
    <name type="scientific">Thermococcus argininiproducens</name>
    <dbReference type="NCBI Taxonomy" id="2866384"/>
    <lineage>
        <taxon>Archaea</taxon>
        <taxon>Methanobacteriati</taxon>
        <taxon>Methanobacteriota</taxon>
        <taxon>Thermococci</taxon>
        <taxon>Thermococcales</taxon>
        <taxon>Thermococcaceae</taxon>
        <taxon>Thermococcus</taxon>
    </lineage>
</organism>
<keyword evidence="2" id="KW-1185">Reference proteome</keyword>
<evidence type="ECO:0000313" key="1">
    <source>
        <dbReference type="EMBL" id="USH00163.1"/>
    </source>
</evidence>
<gene>
    <name evidence="1" type="ORF">K1720_01410</name>
</gene>
<proteinExistence type="predicted"/>
<dbReference type="Proteomes" id="UP001056425">
    <property type="component" value="Chromosome"/>
</dbReference>
<name>A0A9E7SDL8_9EURY</name>
<dbReference type="GeneID" id="72776959"/>
<accession>A0A9E7SDL8</accession>
<reference evidence="1 2" key="1">
    <citation type="submission" date="2021-08" db="EMBL/GenBank/DDBJ databases">
        <title>Thermococcus onnuriiensis IOH2.</title>
        <authorList>
            <person name="Park Y.-J."/>
        </authorList>
    </citation>
    <scope>NUCLEOTIDE SEQUENCE [LARGE SCALE GENOMIC DNA]</scope>
    <source>
        <strain evidence="1 2">IOH2</strain>
    </source>
</reference>
<dbReference type="RefSeq" id="WP_251949455.1">
    <property type="nucleotide sequence ID" value="NZ_CP080572.1"/>
</dbReference>
<dbReference type="PROSITE" id="PS51257">
    <property type="entry name" value="PROKAR_LIPOPROTEIN"/>
    <property type="match status" value="1"/>
</dbReference>
<dbReference type="EMBL" id="CP080572">
    <property type="protein sequence ID" value="USH00163.1"/>
    <property type="molecule type" value="Genomic_DNA"/>
</dbReference>